<dbReference type="AlphaFoldDB" id="A0AA35YNG6"/>
<feature type="region of interest" description="Disordered" evidence="1">
    <location>
        <begin position="79"/>
        <end position="107"/>
    </location>
</feature>
<protein>
    <submittedName>
        <fullName evidence="2">Uncharacterized protein</fullName>
    </submittedName>
</protein>
<dbReference type="Proteomes" id="UP001177003">
    <property type="component" value="Chromosome 3"/>
</dbReference>
<keyword evidence="3" id="KW-1185">Reference proteome</keyword>
<evidence type="ECO:0000313" key="3">
    <source>
        <dbReference type="Proteomes" id="UP001177003"/>
    </source>
</evidence>
<evidence type="ECO:0000256" key="1">
    <source>
        <dbReference type="SAM" id="MobiDB-lite"/>
    </source>
</evidence>
<name>A0AA35YNG6_LACSI</name>
<evidence type="ECO:0000313" key="2">
    <source>
        <dbReference type="EMBL" id="CAI9277280.1"/>
    </source>
</evidence>
<reference evidence="2" key="1">
    <citation type="submission" date="2023-04" db="EMBL/GenBank/DDBJ databases">
        <authorList>
            <person name="Vijverberg K."/>
            <person name="Xiong W."/>
            <person name="Schranz E."/>
        </authorList>
    </citation>
    <scope>NUCLEOTIDE SEQUENCE</scope>
</reference>
<sequence length="204" mass="22935">MSNFKYSFSIITHTHTNYHSQSEQALYLEDFGNKKDGLLSTVLVTSFPIFSSKRKPQTPHFHHPCLLLPSPVANSSGDPFYREKTSEKSPPFARSSQPSKQPLTTTAGDSSQLIFSLPLSYSIIWILVLGLLIPSVHHNWSCIFHLIKCSLLEKVRMEKLGDRIAAFRRIWNPSRYHDCKIAAPCHKRDDSVVSVGALLLDGLG</sequence>
<organism evidence="2 3">
    <name type="scientific">Lactuca saligna</name>
    <name type="common">Willowleaf lettuce</name>
    <dbReference type="NCBI Taxonomy" id="75948"/>
    <lineage>
        <taxon>Eukaryota</taxon>
        <taxon>Viridiplantae</taxon>
        <taxon>Streptophyta</taxon>
        <taxon>Embryophyta</taxon>
        <taxon>Tracheophyta</taxon>
        <taxon>Spermatophyta</taxon>
        <taxon>Magnoliopsida</taxon>
        <taxon>eudicotyledons</taxon>
        <taxon>Gunneridae</taxon>
        <taxon>Pentapetalae</taxon>
        <taxon>asterids</taxon>
        <taxon>campanulids</taxon>
        <taxon>Asterales</taxon>
        <taxon>Asteraceae</taxon>
        <taxon>Cichorioideae</taxon>
        <taxon>Cichorieae</taxon>
        <taxon>Lactucinae</taxon>
        <taxon>Lactuca</taxon>
    </lineage>
</organism>
<dbReference type="EMBL" id="OX465079">
    <property type="protein sequence ID" value="CAI9277280.1"/>
    <property type="molecule type" value="Genomic_DNA"/>
</dbReference>
<feature type="compositionally biased region" description="Polar residues" evidence="1">
    <location>
        <begin position="94"/>
        <end position="107"/>
    </location>
</feature>
<proteinExistence type="predicted"/>
<accession>A0AA35YNG6</accession>
<gene>
    <name evidence="2" type="ORF">LSALG_LOCUS17214</name>
</gene>